<dbReference type="AlphaFoldDB" id="A0A7L4ZKS7"/>
<protein>
    <submittedName>
        <fullName evidence="1">Protein TolB</fullName>
    </submittedName>
</protein>
<sequence length="305" mass="33611">MKVKDIYPITQVGVNANENFIDGRPCFSRDGNTVLFERSGNGISKAQFWTVELPTKIASLYYKSDGYDCLRASWSWNLAQKSKQIAFTGMFPVPGKVELVSKIMLLDENGANNSATHLSVSGYEQSQLSYPAWYPNELSLLMTNYSQLQLLKVDITTLESSVLTSSEYWSGMGTVNQNDSSMIAFAGQPKGSGKYNQQINRVLLQVGNNTPVVFSDPAQGKIGRAPWFSNDGNIMAFEAISPKGKLQIFIRKVDQENPQSTPIISVSNSNFAAQHAKFSRDGSQIVWAQNNEKGGAQIYMGTVVS</sequence>
<gene>
    <name evidence="1" type="primary">tolB_1</name>
    <name evidence="1" type="ORF">IMCC3317_25930</name>
</gene>
<dbReference type="KEGG" id="kan:IMCC3317_25930"/>
<dbReference type="PANTHER" id="PTHR36842">
    <property type="entry name" value="PROTEIN TOLB HOMOLOG"/>
    <property type="match status" value="1"/>
</dbReference>
<dbReference type="SUPFAM" id="SSF82171">
    <property type="entry name" value="DPP6 N-terminal domain-like"/>
    <property type="match status" value="1"/>
</dbReference>
<keyword evidence="2" id="KW-1185">Reference proteome</keyword>
<reference evidence="1 2" key="1">
    <citation type="journal article" date="2013" name="Int. J. Syst. Evol. Microbiol.">
        <title>Kordia antarctica sp. nov., isolated from Antarctic seawater.</title>
        <authorList>
            <person name="Baek K."/>
            <person name="Choi A."/>
            <person name="Kang I."/>
            <person name="Lee K."/>
            <person name="Cho J.C."/>
        </authorList>
    </citation>
    <scope>NUCLEOTIDE SEQUENCE [LARGE SCALE GENOMIC DNA]</scope>
    <source>
        <strain evidence="1 2">IMCC3317</strain>
    </source>
</reference>
<dbReference type="RefSeq" id="WP_160129856.1">
    <property type="nucleotide sequence ID" value="NZ_CP019288.1"/>
</dbReference>
<evidence type="ECO:0000313" key="2">
    <source>
        <dbReference type="Proteomes" id="UP000464657"/>
    </source>
</evidence>
<evidence type="ECO:0000313" key="1">
    <source>
        <dbReference type="EMBL" id="QHI37215.1"/>
    </source>
</evidence>
<dbReference type="Gene3D" id="2.130.10.10">
    <property type="entry name" value="YVTN repeat-like/Quinoprotein amine dehydrogenase"/>
    <property type="match status" value="1"/>
</dbReference>
<dbReference type="Proteomes" id="UP000464657">
    <property type="component" value="Chromosome"/>
</dbReference>
<dbReference type="EMBL" id="CP019288">
    <property type="protein sequence ID" value="QHI37215.1"/>
    <property type="molecule type" value="Genomic_DNA"/>
</dbReference>
<dbReference type="Pfam" id="PF07676">
    <property type="entry name" value="PD40"/>
    <property type="match status" value="1"/>
</dbReference>
<proteinExistence type="predicted"/>
<organism evidence="1 2">
    <name type="scientific">Kordia antarctica</name>
    <dbReference type="NCBI Taxonomy" id="1218801"/>
    <lineage>
        <taxon>Bacteria</taxon>
        <taxon>Pseudomonadati</taxon>
        <taxon>Bacteroidota</taxon>
        <taxon>Flavobacteriia</taxon>
        <taxon>Flavobacteriales</taxon>
        <taxon>Flavobacteriaceae</taxon>
        <taxon>Kordia</taxon>
    </lineage>
</organism>
<dbReference type="OrthoDB" id="9815657at2"/>
<name>A0A7L4ZKS7_9FLAO</name>
<dbReference type="InterPro" id="IPR011659">
    <property type="entry name" value="WD40"/>
</dbReference>
<accession>A0A7L4ZKS7</accession>
<dbReference type="PANTHER" id="PTHR36842:SF1">
    <property type="entry name" value="PROTEIN TOLB"/>
    <property type="match status" value="1"/>
</dbReference>
<dbReference type="InterPro" id="IPR015943">
    <property type="entry name" value="WD40/YVTN_repeat-like_dom_sf"/>
</dbReference>